<dbReference type="HOGENOM" id="CLU_028277_4_0_1"/>
<dbReference type="GO" id="GO:0050291">
    <property type="term" value="F:sphingosine N-acyltransferase activity"/>
    <property type="evidence" value="ECO:0007669"/>
    <property type="project" value="InterPro"/>
</dbReference>
<sequence>MHPTEAFPLLSSDDKLAPLGGHTITEKPRVRRRSSGLGGEIRAGDTSAPALATLDVRPPSPGTLKAQNDRDQAKPFSKRRKARSLLRRWKRYALKHTWVTPLVLIGIFLALFAVNPTESNPIHHFIFLSYRIPAEPGTPEGTPDHYGKGRWDLAFVSFYIIVLSFTREFIMQKFLRPWAKNSGLKSRAKQSRFMEQMYTAIYFAILGPVGLFVMSRTPVWYFNTRGMYEGFPHKTHEAYFKFYYLFQAAYWAQQAIVLSLGMEKPRKDYKELVGHHITTLFLIALSYRFHFTYMGLAVYVTHDISDFFLATSKTLNYLDHPLVGPYFGFFMIAWIYLRHYLNLKVLWSEFNEFKTVGPYELNWVTEQYKCWISHYISTALLASLQALNLFWLYHIFRIAYRFVFLNALDDDRSDNDENEFNAEQALDYIQRQKQLALDSASNAIASASSKLTNGKTTSAETYQEGTTKRKANGKKA</sequence>
<evidence type="ECO:0000256" key="9">
    <source>
        <dbReference type="PROSITE-ProRule" id="PRU00205"/>
    </source>
</evidence>
<dbReference type="GeneID" id="19461917"/>
<feature type="transmembrane region" description="Helical" evidence="11">
    <location>
        <begin position="93"/>
        <end position="114"/>
    </location>
</feature>
<dbReference type="RefSeq" id="XP_008086137.1">
    <property type="nucleotide sequence ID" value="XM_008087946.1"/>
</dbReference>
<dbReference type="PROSITE" id="PS50922">
    <property type="entry name" value="TLC"/>
    <property type="match status" value="1"/>
</dbReference>
<dbReference type="InterPro" id="IPR016439">
    <property type="entry name" value="Lag1/Lac1-like"/>
</dbReference>
<feature type="compositionally biased region" description="Polar residues" evidence="10">
    <location>
        <begin position="450"/>
        <end position="465"/>
    </location>
</feature>
<evidence type="ECO:0000256" key="5">
    <source>
        <dbReference type="ARBA" id="ARBA00022824"/>
    </source>
</evidence>
<evidence type="ECO:0000256" key="10">
    <source>
        <dbReference type="SAM" id="MobiDB-lite"/>
    </source>
</evidence>
<dbReference type="eggNOG" id="KOG1607">
    <property type="taxonomic scope" value="Eukaryota"/>
</dbReference>
<dbReference type="SMART" id="SM00724">
    <property type="entry name" value="TLC"/>
    <property type="match status" value="1"/>
</dbReference>
<evidence type="ECO:0000256" key="11">
    <source>
        <dbReference type="SAM" id="Phobius"/>
    </source>
</evidence>
<dbReference type="STRING" id="1116229.S3CKA2"/>
<feature type="region of interest" description="Disordered" evidence="10">
    <location>
        <begin position="1"/>
        <end position="78"/>
    </location>
</feature>
<evidence type="ECO:0000313" key="13">
    <source>
        <dbReference type="EMBL" id="EPE26947.1"/>
    </source>
</evidence>
<accession>S3CKA2</accession>
<keyword evidence="14" id="KW-1185">Reference proteome</keyword>
<feature type="transmembrane region" description="Helical" evidence="11">
    <location>
        <begin position="197"/>
        <end position="222"/>
    </location>
</feature>
<dbReference type="AlphaFoldDB" id="S3CKA2"/>
<organism evidence="13 14">
    <name type="scientific">Glarea lozoyensis (strain ATCC 20868 / MF5171)</name>
    <dbReference type="NCBI Taxonomy" id="1116229"/>
    <lineage>
        <taxon>Eukaryota</taxon>
        <taxon>Fungi</taxon>
        <taxon>Dikarya</taxon>
        <taxon>Ascomycota</taxon>
        <taxon>Pezizomycotina</taxon>
        <taxon>Leotiomycetes</taxon>
        <taxon>Helotiales</taxon>
        <taxon>Helotiaceae</taxon>
        <taxon>Glarea</taxon>
    </lineage>
</organism>
<dbReference type="EMBL" id="KE145370">
    <property type="protein sequence ID" value="EPE26947.1"/>
    <property type="molecule type" value="Genomic_DNA"/>
</dbReference>
<feature type="transmembrane region" description="Helical" evidence="11">
    <location>
        <begin position="153"/>
        <end position="170"/>
    </location>
</feature>
<dbReference type="GO" id="GO:0005789">
    <property type="term" value="C:endoplasmic reticulum membrane"/>
    <property type="evidence" value="ECO:0007669"/>
    <property type="project" value="UniProtKB-SubCell"/>
</dbReference>
<comment type="subcellular location">
    <subcellularLocation>
        <location evidence="1">Endoplasmic reticulum membrane</location>
        <topology evidence="1">Multi-pass membrane protein</topology>
    </subcellularLocation>
</comment>
<dbReference type="OMA" id="WISHYIS"/>
<evidence type="ECO:0000256" key="8">
    <source>
        <dbReference type="ARBA" id="ARBA00023180"/>
    </source>
</evidence>
<name>S3CKA2_GLAL2</name>
<keyword evidence="4 9" id="KW-0812">Transmembrane</keyword>
<evidence type="ECO:0000256" key="7">
    <source>
        <dbReference type="ARBA" id="ARBA00023136"/>
    </source>
</evidence>
<evidence type="ECO:0000256" key="3">
    <source>
        <dbReference type="ARBA" id="ARBA00022679"/>
    </source>
</evidence>
<evidence type="ECO:0000259" key="12">
    <source>
        <dbReference type="PROSITE" id="PS50922"/>
    </source>
</evidence>
<evidence type="ECO:0000256" key="2">
    <source>
        <dbReference type="ARBA" id="ARBA00009808"/>
    </source>
</evidence>
<evidence type="ECO:0000256" key="6">
    <source>
        <dbReference type="ARBA" id="ARBA00022989"/>
    </source>
</evidence>
<reference evidence="13 14" key="1">
    <citation type="journal article" date="2013" name="BMC Genomics">
        <title>Genomics-driven discovery of the pneumocandin biosynthetic gene cluster in the fungus Glarea lozoyensis.</title>
        <authorList>
            <person name="Chen L."/>
            <person name="Yue Q."/>
            <person name="Zhang X."/>
            <person name="Xiang M."/>
            <person name="Wang C."/>
            <person name="Li S."/>
            <person name="Che Y."/>
            <person name="Ortiz-Lopez F.J."/>
            <person name="Bills G.F."/>
            <person name="Liu X."/>
            <person name="An Z."/>
        </authorList>
    </citation>
    <scope>NUCLEOTIDE SEQUENCE [LARGE SCALE GENOMIC DNA]</scope>
    <source>
        <strain evidence="14">ATCC 20868 / MF5171</strain>
    </source>
</reference>
<dbReference type="PANTHER" id="PTHR12560:SF11">
    <property type="entry name" value="CERAMIDE SYNTHASE LAC1-RELATED"/>
    <property type="match status" value="1"/>
</dbReference>
<feature type="transmembrane region" description="Helical" evidence="11">
    <location>
        <begin position="320"/>
        <end position="337"/>
    </location>
</feature>
<evidence type="ECO:0000313" key="14">
    <source>
        <dbReference type="Proteomes" id="UP000016922"/>
    </source>
</evidence>
<dbReference type="KEGG" id="glz:GLAREA_02861"/>
<evidence type="ECO:0000256" key="4">
    <source>
        <dbReference type="ARBA" id="ARBA00022692"/>
    </source>
</evidence>
<keyword evidence="7 9" id="KW-0472">Membrane</keyword>
<dbReference type="Proteomes" id="UP000016922">
    <property type="component" value="Unassembled WGS sequence"/>
</dbReference>
<keyword evidence="3" id="KW-0808">Transferase</keyword>
<dbReference type="GO" id="GO:0046513">
    <property type="term" value="P:ceramide biosynthetic process"/>
    <property type="evidence" value="ECO:0007669"/>
    <property type="project" value="InterPro"/>
</dbReference>
<keyword evidence="6 11" id="KW-1133">Transmembrane helix</keyword>
<dbReference type="OrthoDB" id="3053196at2759"/>
<proteinExistence type="inferred from homology"/>
<dbReference type="InterPro" id="IPR006634">
    <property type="entry name" value="TLC-dom"/>
</dbReference>
<feature type="transmembrane region" description="Helical" evidence="11">
    <location>
        <begin position="280"/>
        <end position="300"/>
    </location>
</feature>
<feature type="domain" description="TLC" evidence="12">
    <location>
        <begin position="188"/>
        <end position="404"/>
    </location>
</feature>
<comment type="similarity">
    <text evidence="2">Belongs to the sphingosine N-acyltransferase family.</text>
</comment>
<dbReference type="PANTHER" id="PTHR12560">
    <property type="entry name" value="LONGEVITY ASSURANCE FACTOR 1 LAG1"/>
    <property type="match status" value="1"/>
</dbReference>
<feature type="region of interest" description="Disordered" evidence="10">
    <location>
        <begin position="450"/>
        <end position="476"/>
    </location>
</feature>
<evidence type="ECO:0000256" key="1">
    <source>
        <dbReference type="ARBA" id="ARBA00004477"/>
    </source>
</evidence>
<protein>
    <recommendedName>
        <fullName evidence="12">TLC domain-containing protein</fullName>
    </recommendedName>
</protein>
<feature type="transmembrane region" description="Helical" evidence="11">
    <location>
        <begin position="242"/>
        <end position="260"/>
    </location>
</feature>
<gene>
    <name evidence="13" type="ORF">GLAREA_02861</name>
</gene>
<dbReference type="Pfam" id="PF03798">
    <property type="entry name" value="TRAM_LAG1_CLN8"/>
    <property type="match status" value="1"/>
</dbReference>
<keyword evidence="5" id="KW-0256">Endoplasmic reticulum</keyword>
<keyword evidence="8" id="KW-0325">Glycoprotein</keyword>